<evidence type="ECO:0000256" key="2">
    <source>
        <dbReference type="ARBA" id="ARBA00005199"/>
    </source>
</evidence>
<keyword evidence="4 6" id="KW-0378">Hydrolase</keyword>
<keyword evidence="6" id="KW-0479">Metal-binding</keyword>
<dbReference type="UniPathway" id="UPA00299"/>
<dbReference type="FunCoup" id="A0A1Q5PW83">
    <property type="interactions" value="16"/>
</dbReference>
<sequence>MAKWQERTPAAGRFCAAAASDPGGVLLALDFDGTLADIVPDPTEARLHPAAAAALARLGPHLGQIAIITGRAVTTVCQLGQLPGRPGLERLVVLGQYGAERWHAADGPPPAGQASDRVAAARVAVEQAAAKWPGVHVEDKGSALVLHTRRAAQPERAFAALQGPAQAIAAAHDLVLEPGRCVLELRASRVNKGDALRSLLAELRPRAVAMCGDDLGDLPAFAAVREAEPEVTGCVVVSGSPETSELVEMADVVAAGPAGVAAWLTALADQIAAGT</sequence>
<evidence type="ECO:0000256" key="1">
    <source>
        <dbReference type="ARBA" id="ARBA00000500"/>
    </source>
</evidence>
<evidence type="ECO:0000313" key="8">
    <source>
        <dbReference type="Proteomes" id="UP000185612"/>
    </source>
</evidence>
<dbReference type="InterPro" id="IPR044651">
    <property type="entry name" value="OTSB-like"/>
</dbReference>
<dbReference type="Gene3D" id="3.40.50.1000">
    <property type="entry name" value="HAD superfamily/HAD-like"/>
    <property type="match status" value="1"/>
</dbReference>
<dbReference type="STRING" id="52770.BSZ40_06105"/>
<dbReference type="EMBL" id="MQVS01000005">
    <property type="protein sequence ID" value="OKL51722.1"/>
    <property type="molecule type" value="Genomic_DNA"/>
</dbReference>
<evidence type="ECO:0000256" key="5">
    <source>
        <dbReference type="ARBA" id="ARBA00024179"/>
    </source>
</evidence>
<dbReference type="OrthoDB" id="9816160at2"/>
<evidence type="ECO:0000313" key="7">
    <source>
        <dbReference type="EMBL" id="OKL51722.1"/>
    </source>
</evidence>
<dbReference type="GO" id="GO:0005992">
    <property type="term" value="P:trehalose biosynthetic process"/>
    <property type="evidence" value="ECO:0007669"/>
    <property type="project" value="UniProtKB-UniPathway"/>
</dbReference>
<gene>
    <name evidence="7" type="ORF">BSZ40_06105</name>
</gene>
<reference evidence="8" key="1">
    <citation type="submission" date="2016-12" db="EMBL/GenBank/DDBJ databases">
        <authorList>
            <person name="Meng X."/>
        </authorList>
    </citation>
    <scope>NUCLEOTIDE SEQUENCE [LARGE SCALE GENOMIC DNA]</scope>
    <source>
        <strain evidence="8">DSM 20732</strain>
    </source>
</reference>
<keyword evidence="8" id="KW-1185">Reference proteome</keyword>
<keyword evidence="6" id="KW-0460">Magnesium</keyword>
<comment type="function">
    <text evidence="5 6">Removes the phosphate from trehalose 6-phosphate to produce free trehalose.</text>
</comment>
<dbReference type="InterPro" id="IPR006379">
    <property type="entry name" value="HAD-SF_hydro_IIB"/>
</dbReference>
<dbReference type="InterPro" id="IPR003337">
    <property type="entry name" value="Trehalose_PPase"/>
</dbReference>
<dbReference type="PANTHER" id="PTHR43768:SF3">
    <property type="entry name" value="TREHALOSE 6-PHOSPHATE PHOSPHATASE"/>
    <property type="match status" value="1"/>
</dbReference>
<comment type="pathway">
    <text evidence="2 6">Glycan biosynthesis; trehalose biosynthesis.</text>
</comment>
<dbReference type="InParanoid" id="A0A1Q5PW83"/>
<accession>A0A1Q5PW83</accession>
<organism evidence="7 8">
    <name type="scientific">Buchananella hordeovulneris</name>
    <dbReference type="NCBI Taxonomy" id="52770"/>
    <lineage>
        <taxon>Bacteria</taxon>
        <taxon>Bacillati</taxon>
        <taxon>Actinomycetota</taxon>
        <taxon>Actinomycetes</taxon>
        <taxon>Actinomycetales</taxon>
        <taxon>Actinomycetaceae</taxon>
        <taxon>Buchananella</taxon>
    </lineage>
</organism>
<dbReference type="InterPro" id="IPR036412">
    <property type="entry name" value="HAD-like_sf"/>
</dbReference>
<comment type="caution">
    <text evidence="7">The sequence shown here is derived from an EMBL/GenBank/DDBJ whole genome shotgun (WGS) entry which is preliminary data.</text>
</comment>
<comment type="cofactor">
    <cofactor evidence="6">
        <name>Mg(2+)</name>
        <dbReference type="ChEBI" id="CHEBI:18420"/>
    </cofactor>
</comment>
<dbReference type="GO" id="GO:0004805">
    <property type="term" value="F:trehalose-phosphatase activity"/>
    <property type="evidence" value="ECO:0007669"/>
    <property type="project" value="UniProtKB-EC"/>
</dbReference>
<dbReference type="EC" id="3.1.3.12" evidence="6"/>
<dbReference type="SUPFAM" id="SSF56784">
    <property type="entry name" value="HAD-like"/>
    <property type="match status" value="1"/>
</dbReference>
<evidence type="ECO:0000256" key="6">
    <source>
        <dbReference type="RuleBase" id="RU361117"/>
    </source>
</evidence>
<protein>
    <recommendedName>
        <fullName evidence="6">Trehalose 6-phosphate phosphatase</fullName>
        <ecNumber evidence="6">3.1.3.12</ecNumber>
    </recommendedName>
</protein>
<comment type="similarity">
    <text evidence="3 6">Belongs to the trehalose phosphatase family.</text>
</comment>
<evidence type="ECO:0000256" key="3">
    <source>
        <dbReference type="ARBA" id="ARBA00008770"/>
    </source>
</evidence>
<name>A0A1Q5PW83_9ACTO</name>
<dbReference type="Gene3D" id="3.30.70.1020">
    <property type="entry name" value="Trehalose-6-phosphate phosphatase related protein, domain 2"/>
    <property type="match status" value="1"/>
</dbReference>
<comment type="catalytic activity">
    <reaction evidence="1 6">
        <text>alpha,alpha-trehalose 6-phosphate + H2O = alpha,alpha-trehalose + phosphate</text>
        <dbReference type="Rhea" id="RHEA:23420"/>
        <dbReference type="ChEBI" id="CHEBI:15377"/>
        <dbReference type="ChEBI" id="CHEBI:16551"/>
        <dbReference type="ChEBI" id="CHEBI:43474"/>
        <dbReference type="ChEBI" id="CHEBI:58429"/>
        <dbReference type="EC" id="3.1.3.12"/>
    </reaction>
</comment>
<dbReference type="GO" id="GO:0046872">
    <property type="term" value="F:metal ion binding"/>
    <property type="evidence" value="ECO:0007669"/>
    <property type="project" value="UniProtKB-KW"/>
</dbReference>
<dbReference type="Pfam" id="PF02358">
    <property type="entry name" value="Trehalose_PPase"/>
    <property type="match status" value="1"/>
</dbReference>
<dbReference type="NCBIfam" id="TIGR00685">
    <property type="entry name" value="T6PP"/>
    <property type="match status" value="1"/>
</dbReference>
<dbReference type="Proteomes" id="UP000185612">
    <property type="component" value="Unassembled WGS sequence"/>
</dbReference>
<evidence type="ECO:0000256" key="4">
    <source>
        <dbReference type="ARBA" id="ARBA00022801"/>
    </source>
</evidence>
<dbReference type="InterPro" id="IPR023214">
    <property type="entry name" value="HAD_sf"/>
</dbReference>
<dbReference type="RefSeq" id="WP_073824298.1">
    <property type="nucleotide sequence ID" value="NZ_MQVS01000005.1"/>
</dbReference>
<dbReference type="PANTHER" id="PTHR43768">
    <property type="entry name" value="TREHALOSE 6-PHOSPHATE PHOSPHATASE"/>
    <property type="match status" value="1"/>
</dbReference>
<dbReference type="NCBIfam" id="TIGR01484">
    <property type="entry name" value="HAD-SF-IIB"/>
    <property type="match status" value="1"/>
</dbReference>
<proteinExistence type="inferred from homology"/>
<dbReference type="AlphaFoldDB" id="A0A1Q5PW83"/>